<proteinExistence type="predicted"/>
<dbReference type="Gene3D" id="3.40.190.10">
    <property type="entry name" value="Periplasmic binding protein-like II"/>
    <property type="match status" value="1"/>
</dbReference>
<evidence type="ECO:0000256" key="1">
    <source>
        <dbReference type="SAM" id="Phobius"/>
    </source>
</evidence>
<dbReference type="EMBL" id="JAGQKX010000095">
    <property type="protein sequence ID" value="MCA9390434.1"/>
    <property type="molecule type" value="Genomic_DNA"/>
</dbReference>
<dbReference type="PROSITE" id="PS51257">
    <property type="entry name" value="PROKAR_LIPOPROTEIN"/>
    <property type="match status" value="1"/>
</dbReference>
<organism evidence="2 3">
    <name type="scientific">candidate division WWE3 bacterium</name>
    <dbReference type="NCBI Taxonomy" id="2053526"/>
    <lineage>
        <taxon>Bacteria</taxon>
        <taxon>Katanobacteria</taxon>
    </lineage>
</organism>
<dbReference type="Pfam" id="PF01547">
    <property type="entry name" value="SBP_bac_1"/>
    <property type="match status" value="1"/>
</dbReference>
<dbReference type="InterPro" id="IPR006059">
    <property type="entry name" value="SBP"/>
</dbReference>
<name>A0A955LHE0_UNCKA</name>
<sequence length="458" mass="51024">MLRWAKRTTILIYFIILSVVLTGCTIPIIGVEVSFPEWVPFVGGESRSPVTLKYWGLWEPAAVMQPIFDSFKSQREFVSVDYQVRDPRQHLETVMSHFEVGNPPDIVRVHSTWLPYIKDGLEPLPEDILPISDFVNSVYPVVSEQVIFDGQVYGVPLGIDGLSLVYNENLFDGAGISSPPADWDTFRSDARELTIKNTRGEIVQGGAAMGYGTQIEYFSDILGLMFAQSGVTFKGQDGAVSFHNSLSSDGRNLGVEALKFYAKFGSTEQSYNPNWSNSTQAFIEGKVGMIFVPSYRLNDIQNANPPFTVRVAPVPQFPSASTSVGEKNWASFWVEVVPKAGQRPREAWRLLTYMLQRDPLSTLYRNQAELRGFGEIYPRPDLAQTLEADPRLEPYVSQAPTYTSWPFADMTHDELLNDKVISALNEAVNQTRISSEAAEGALNGAAEKVELALQEITP</sequence>
<accession>A0A955LHE0</accession>
<dbReference type="Proteomes" id="UP000701698">
    <property type="component" value="Unassembled WGS sequence"/>
</dbReference>
<dbReference type="AlphaFoldDB" id="A0A955LHE0"/>
<keyword evidence="1" id="KW-0812">Transmembrane</keyword>
<dbReference type="SUPFAM" id="SSF53850">
    <property type="entry name" value="Periplasmic binding protein-like II"/>
    <property type="match status" value="1"/>
</dbReference>
<keyword evidence="1" id="KW-0472">Membrane</keyword>
<evidence type="ECO:0000313" key="2">
    <source>
        <dbReference type="EMBL" id="MCA9390434.1"/>
    </source>
</evidence>
<dbReference type="InterPro" id="IPR050490">
    <property type="entry name" value="Bact_solute-bd_prot1"/>
</dbReference>
<feature type="transmembrane region" description="Helical" evidence="1">
    <location>
        <begin position="12"/>
        <end position="31"/>
    </location>
</feature>
<gene>
    <name evidence="2" type="ORF">KC571_03440</name>
</gene>
<reference evidence="2" key="2">
    <citation type="journal article" date="2021" name="Microbiome">
        <title>Successional dynamics and alternative stable states in a saline activated sludge microbial community over 9 years.</title>
        <authorList>
            <person name="Wang Y."/>
            <person name="Ye J."/>
            <person name="Ju F."/>
            <person name="Liu L."/>
            <person name="Boyd J.A."/>
            <person name="Deng Y."/>
            <person name="Parks D.H."/>
            <person name="Jiang X."/>
            <person name="Yin X."/>
            <person name="Woodcroft B.J."/>
            <person name="Tyson G.W."/>
            <person name="Hugenholtz P."/>
            <person name="Polz M.F."/>
            <person name="Zhang T."/>
        </authorList>
    </citation>
    <scope>NUCLEOTIDE SEQUENCE</scope>
    <source>
        <strain evidence="2">HKST-UBA01</strain>
    </source>
</reference>
<protein>
    <submittedName>
        <fullName evidence="2">Extracellular solute-binding protein</fullName>
    </submittedName>
</protein>
<dbReference type="PANTHER" id="PTHR43649:SF12">
    <property type="entry name" value="DIACETYLCHITOBIOSE BINDING PROTEIN DASA"/>
    <property type="match status" value="1"/>
</dbReference>
<reference evidence="2" key="1">
    <citation type="submission" date="2020-04" db="EMBL/GenBank/DDBJ databases">
        <authorList>
            <person name="Zhang T."/>
        </authorList>
    </citation>
    <scope>NUCLEOTIDE SEQUENCE</scope>
    <source>
        <strain evidence="2">HKST-UBA01</strain>
    </source>
</reference>
<comment type="caution">
    <text evidence="2">The sequence shown here is derived from an EMBL/GenBank/DDBJ whole genome shotgun (WGS) entry which is preliminary data.</text>
</comment>
<dbReference type="PANTHER" id="PTHR43649">
    <property type="entry name" value="ARABINOSE-BINDING PROTEIN-RELATED"/>
    <property type="match status" value="1"/>
</dbReference>
<evidence type="ECO:0000313" key="3">
    <source>
        <dbReference type="Proteomes" id="UP000701698"/>
    </source>
</evidence>
<keyword evidence="1" id="KW-1133">Transmembrane helix</keyword>